<protein>
    <submittedName>
        <fullName evidence="4">NBR1-Ig-like domain-containing protein</fullName>
    </submittedName>
</protein>
<dbReference type="InterPro" id="IPR032350">
    <property type="entry name" value="Nbr1_FW"/>
</dbReference>
<dbReference type="EMBL" id="JAXCEH010000005">
    <property type="protein sequence ID" value="MFA1554214.1"/>
    <property type="molecule type" value="Genomic_DNA"/>
</dbReference>
<feature type="domain" description="Nbr1 FW" evidence="3">
    <location>
        <begin position="241"/>
        <end position="332"/>
    </location>
</feature>
<evidence type="ECO:0000313" key="5">
    <source>
        <dbReference type="Proteomes" id="UP001569904"/>
    </source>
</evidence>
<feature type="region of interest" description="Disordered" evidence="1">
    <location>
        <begin position="194"/>
        <end position="214"/>
    </location>
</feature>
<gene>
    <name evidence="4" type="ORF">SM436_11005</name>
</gene>
<feature type="transmembrane region" description="Helical" evidence="2">
    <location>
        <begin position="167"/>
        <end position="189"/>
    </location>
</feature>
<keyword evidence="2" id="KW-0472">Membrane</keyword>
<evidence type="ECO:0000256" key="2">
    <source>
        <dbReference type="SAM" id="Phobius"/>
    </source>
</evidence>
<sequence length="345" mass="36580">MDDKRAQAEAIADFAASLRELRRSVGDPPFREMSGRSGAISHTTLHEATKGNRLPSWGTTVEFVKACGADPDAYRERWERANQAVRSASSGEPSTVERASAVRPAKAIVPSAASTAERHAARINIETPASVPPPPPPANDVKATLPQPMPVFEPEPAGRGRARRARLVAVALVTAAIGVGTVVFIVVAVDRGSDPGEGARKPSSPPKAAPAPADCPVPVTNPAPAPPTHRGDAATFVADVTLPDCTRVGAGRTMTKVWRIKNAGKVPWAGYSLRRLDVPQQADQCQTISDVPIRDTRPGAMVDIRAAITTPRKPGLCYVRFKMVDAAGRVAFPGSRPVNFQIIVQ</sequence>
<evidence type="ECO:0000259" key="3">
    <source>
        <dbReference type="Pfam" id="PF16158"/>
    </source>
</evidence>
<dbReference type="PANTHER" id="PTHR20930">
    <property type="entry name" value="OVARIAN CARCINOMA ANTIGEN CA125-RELATED"/>
    <property type="match status" value="1"/>
</dbReference>
<comment type="caution">
    <text evidence="4">The sequence shown here is derived from an EMBL/GenBank/DDBJ whole genome shotgun (WGS) entry which is preliminary data.</text>
</comment>
<reference evidence="4 5" key="1">
    <citation type="submission" date="2023-11" db="EMBL/GenBank/DDBJ databases">
        <title>Actinomadura monticuli sp. nov., isolated from volcanic ash.</title>
        <authorList>
            <person name="Lee S.D."/>
            <person name="Yang H."/>
            <person name="Kim I.S."/>
        </authorList>
    </citation>
    <scope>NUCLEOTIDE SEQUENCE [LARGE SCALE GENOMIC DNA]</scope>
    <source>
        <strain evidence="4 5">DSM 45346</strain>
    </source>
</reference>
<accession>A0ABV4QUK7</accession>
<dbReference type="RefSeq" id="WP_371940605.1">
    <property type="nucleotide sequence ID" value="NZ_JAXCEH010000005.1"/>
</dbReference>
<keyword evidence="5" id="KW-1185">Reference proteome</keyword>
<feature type="compositionally biased region" description="Pro residues" evidence="1">
    <location>
        <begin position="203"/>
        <end position="214"/>
    </location>
</feature>
<proteinExistence type="predicted"/>
<name>A0ABV4QUK7_9ACTN</name>
<evidence type="ECO:0000313" key="4">
    <source>
        <dbReference type="EMBL" id="MFA1554214.1"/>
    </source>
</evidence>
<evidence type="ECO:0000256" key="1">
    <source>
        <dbReference type="SAM" id="MobiDB-lite"/>
    </source>
</evidence>
<dbReference type="Proteomes" id="UP001569904">
    <property type="component" value="Unassembled WGS sequence"/>
</dbReference>
<dbReference type="InterPro" id="IPR013783">
    <property type="entry name" value="Ig-like_fold"/>
</dbReference>
<dbReference type="Pfam" id="PF16158">
    <property type="entry name" value="N_BRCA1_IG"/>
    <property type="match status" value="1"/>
</dbReference>
<organism evidence="4 5">
    <name type="scientific">Actinomadura chokoriensis</name>
    <dbReference type="NCBI Taxonomy" id="454156"/>
    <lineage>
        <taxon>Bacteria</taxon>
        <taxon>Bacillati</taxon>
        <taxon>Actinomycetota</taxon>
        <taxon>Actinomycetes</taxon>
        <taxon>Streptosporangiales</taxon>
        <taxon>Thermomonosporaceae</taxon>
        <taxon>Actinomadura</taxon>
    </lineage>
</organism>
<keyword evidence="2" id="KW-0812">Transmembrane</keyword>
<keyword evidence="2" id="KW-1133">Transmembrane helix</keyword>
<dbReference type="Gene3D" id="2.60.40.10">
    <property type="entry name" value="Immunoglobulins"/>
    <property type="match status" value="1"/>
</dbReference>
<dbReference type="CDD" id="cd14947">
    <property type="entry name" value="NBR1_like"/>
    <property type="match status" value="1"/>
</dbReference>
<dbReference type="PANTHER" id="PTHR20930:SF0">
    <property type="entry name" value="PROTEIN ILRUN"/>
    <property type="match status" value="1"/>
</dbReference>